<dbReference type="RefSeq" id="WP_013157796.1">
    <property type="nucleotide sequence ID" value="NC_014212.1"/>
</dbReference>
<feature type="compositionally biased region" description="Polar residues" evidence="1">
    <location>
        <begin position="141"/>
        <end position="158"/>
    </location>
</feature>
<keyword evidence="4" id="KW-1185">Reference proteome</keyword>
<name>D7BEI3_ALLS1</name>
<feature type="compositionally biased region" description="Low complexity" evidence="1">
    <location>
        <begin position="46"/>
        <end position="62"/>
    </location>
</feature>
<dbReference type="AlphaFoldDB" id="D7BEI3"/>
<evidence type="ECO:0000256" key="1">
    <source>
        <dbReference type="SAM" id="MobiDB-lite"/>
    </source>
</evidence>
<protein>
    <submittedName>
        <fullName evidence="3">Competence protein PilW</fullName>
    </submittedName>
</protein>
<dbReference type="EMBL" id="CP002042">
    <property type="protein sequence ID" value="ADH63226.1"/>
    <property type="molecule type" value="Genomic_DNA"/>
</dbReference>
<feature type="region of interest" description="Disordered" evidence="1">
    <location>
        <begin position="141"/>
        <end position="197"/>
    </location>
</feature>
<feature type="region of interest" description="Disordered" evidence="1">
    <location>
        <begin position="39"/>
        <end position="81"/>
    </location>
</feature>
<gene>
    <name evidence="3" type="ordered locus">Mesil_1333</name>
</gene>
<dbReference type="OrthoDB" id="25799at2"/>
<feature type="compositionally biased region" description="Low complexity" evidence="1">
    <location>
        <begin position="234"/>
        <end position="253"/>
    </location>
</feature>
<feature type="region of interest" description="Disordered" evidence="1">
    <location>
        <begin position="224"/>
        <end position="253"/>
    </location>
</feature>
<dbReference type="Proteomes" id="UP000001916">
    <property type="component" value="Chromosome"/>
</dbReference>
<proteinExistence type="predicted"/>
<evidence type="ECO:0000313" key="3">
    <source>
        <dbReference type="EMBL" id="ADH63226.1"/>
    </source>
</evidence>
<accession>D7BEI3</accession>
<organism evidence="3 4">
    <name type="scientific">Allomeiothermus silvanus (strain ATCC 700542 / DSM 9946 / NBRC 106475 / NCIMB 13440 / VI-R2)</name>
    <name type="common">Thermus silvanus</name>
    <dbReference type="NCBI Taxonomy" id="526227"/>
    <lineage>
        <taxon>Bacteria</taxon>
        <taxon>Thermotogati</taxon>
        <taxon>Deinococcota</taxon>
        <taxon>Deinococci</taxon>
        <taxon>Thermales</taxon>
        <taxon>Thermaceae</taxon>
        <taxon>Allomeiothermus</taxon>
    </lineage>
</organism>
<feature type="compositionally biased region" description="Pro residues" evidence="1">
    <location>
        <begin position="166"/>
        <end position="185"/>
    </location>
</feature>
<evidence type="ECO:0000313" key="4">
    <source>
        <dbReference type="Proteomes" id="UP000001916"/>
    </source>
</evidence>
<dbReference type="KEGG" id="msv:Mesil_1333"/>
<sequence>MNWLRQLPQSTKVLIAVALLALGVTLWYVLFFLPGQNQAASPLPPTSETTSPPRTTPMETSPAPEYRRQPGADGPSLGTAVPARPLEVLPIPFLATQAPAQPETGGQTSTPGPRVPGRVQGQAPPNPFVPLIIETAAPPNQATASLPQPTSIPSTSARVQVRQPSVPLPSTPLPPSNPTPTPLTPRPQVAAPRAAGVPASLSGMATLSGGALPLRLSPLEREVAQPAPRPATPTPQTSTASQPAAPQTPAAPTGLAGFVQEQGIKLAMTTLGPTSVAVFQTKEGYVVVPVGEKIPGTEVLVKTMTANEATLVRGNESLAIKLEGGE</sequence>
<dbReference type="HOGENOM" id="CLU_813300_0_0_0"/>
<keyword evidence="2" id="KW-1133">Transmembrane helix</keyword>
<evidence type="ECO:0000256" key="2">
    <source>
        <dbReference type="SAM" id="Phobius"/>
    </source>
</evidence>
<feature type="transmembrane region" description="Helical" evidence="2">
    <location>
        <begin position="12"/>
        <end position="33"/>
    </location>
</feature>
<feature type="region of interest" description="Disordered" evidence="1">
    <location>
        <begin position="98"/>
        <end position="124"/>
    </location>
</feature>
<dbReference type="STRING" id="526227.Mesil_1333"/>
<reference evidence="3 4" key="1">
    <citation type="journal article" date="2010" name="Stand. Genomic Sci.">
        <title>Complete genome sequence of Meiothermus silvanus type strain (VI-R2).</title>
        <authorList>
            <person name="Sikorski J."/>
            <person name="Tindall B.J."/>
            <person name="Lowry S."/>
            <person name="Lucas S."/>
            <person name="Nolan M."/>
            <person name="Copeland A."/>
            <person name="Glavina Del Rio T."/>
            <person name="Tice H."/>
            <person name="Cheng J.F."/>
            <person name="Han C."/>
            <person name="Pitluck S."/>
            <person name="Liolios K."/>
            <person name="Ivanova N."/>
            <person name="Mavromatis K."/>
            <person name="Mikhailova N."/>
            <person name="Pati A."/>
            <person name="Goodwin L."/>
            <person name="Chen A."/>
            <person name="Palaniappan K."/>
            <person name="Land M."/>
            <person name="Hauser L."/>
            <person name="Chang Y.J."/>
            <person name="Jeffries C.D."/>
            <person name="Rohde M."/>
            <person name="Goker M."/>
            <person name="Woyke T."/>
            <person name="Bristow J."/>
            <person name="Eisen J.A."/>
            <person name="Markowitz V."/>
            <person name="Hugenholtz P."/>
            <person name="Kyrpides N.C."/>
            <person name="Klenk H.P."/>
            <person name="Lapidus A."/>
        </authorList>
    </citation>
    <scope>NUCLEOTIDE SEQUENCE [LARGE SCALE GENOMIC DNA]</scope>
    <source>
        <strain evidence="4">ATCC 700542 / DSM 9946 / VI-R2</strain>
    </source>
</reference>
<dbReference type="eggNOG" id="ENOG5032VNY">
    <property type="taxonomic scope" value="Bacteria"/>
</dbReference>
<keyword evidence="2" id="KW-0472">Membrane</keyword>
<keyword evidence="2" id="KW-0812">Transmembrane</keyword>